<organism evidence="2 3">
    <name type="scientific">Pedobacter yulinensis</name>
    <dbReference type="NCBI Taxonomy" id="2126353"/>
    <lineage>
        <taxon>Bacteria</taxon>
        <taxon>Pseudomonadati</taxon>
        <taxon>Bacteroidota</taxon>
        <taxon>Sphingobacteriia</taxon>
        <taxon>Sphingobacteriales</taxon>
        <taxon>Sphingobacteriaceae</taxon>
        <taxon>Pedobacter</taxon>
    </lineage>
</organism>
<name>A0A2T3HJR5_9SPHI</name>
<evidence type="ECO:0000313" key="2">
    <source>
        <dbReference type="EMBL" id="PST82682.1"/>
    </source>
</evidence>
<accession>A0A2T3HJR5</accession>
<reference evidence="2 3" key="1">
    <citation type="submission" date="2018-03" db="EMBL/GenBank/DDBJ databases">
        <authorList>
            <person name="Keele B.F."/>
        </authorList>
    </citation>
    <scope>NUCLEOTIDE SEQUENCE [LARGE SCALE GENOMIC DNA]</scope>
    <source>
        <strain evidence="2 3">YL28-9</strain>
    </source>
</reference>
<dbReference type="CDD" id="cd09620">
    <property type="entry name" value="CBM9_like_3"/>
    <property type="match status" value="1"/>
</dbReference>
<evidence type="ECO:0000313" key="3">
    <source>
        <dbReference type="Proteomes" id="UP000240912"/>
    </source>
</evidence>
<dbReference type="RefSeq" id="WP_107214941.1">
    <property type="nucleotide sequence ID" value="NZ_KZ686269.1"/>
</dbReference>
<proteinExistence type="predicted"/>
<dbReference type="Pfam" id="PF16011">
    <property type="entry name" value="CBM9_2"/>
    <property type="match status" value="1"/>
</dbReference>
<keyword evidence="3" id="KW-1185">Reference proteome</keyword>
<dbReference type="AlphaFoldDB" id="A0A2T3HJR5"/>
<dbReference type="GO" id="GO:0030246">
    <property type="term" value="F:carbohydrate binding"/>
    <property type="evidence" value="ECO:0007669"/>
    <property type="project" value="InterPro"/>
</dbReference>
<dbReference type="OrthoDB" id="9801646at2"/>
<dbReference type="Proteomes" id="UP000240912">
    <property type="component" value="Unassembled WGS sequence"/>
</dbReference>
<dbReference type="InterPro" id="IPR010502">
    <property type="entry name" value="Carb-bd_dom_fam9"/>
</dbReference>
<comment type="caution">
    <text evidence="2">The sequence shown here is derived from an EMBL/GenBank/DDBJ whole genome shotgun (WGS) entry which is preliminary data.</text>
</comment>
<evidence type="ECO:0000259" key="1">
    <source>
        <dbReference type="Pfam" id="PF16011"/>
    </source>
</evidence>
<dbReference type="GO" id="GO:0016052">
    <property type="term" value="P:carbohydrate catabolic process"/>
    <property type="evidence" value="ECO:0007669"/>
    <property type="project" value="InterPro"/>
</dbReference>
<dbReference type="GO" id="GO:0004553">
    <property type="term" value="F:hydrolase activity, hydrolyzing O-glycosyl compounds"/>
    <property type="evidence" value="ECO:0007669"/>
    <property type="project" value="InterPro"/>
</dbReference>
<dbReference type="SUPFAM" id="SSF49344">
    <property type="entry name" value="CBD9-like"/>
    <property type="match status" value="1"/>
</dbReference>
<feature type="domain" description="Carbohydrate-binding" evidence="1">
    <location>
        <begin position="23"/>
        <end position="212"/>
    </location>
</feature>
<dbReference type="Gene3D" id="2.60.40.1190">
    <property type="match status" value="1"/>
</dbReference>
<sequence>MNQLKIPYISTSDFNTPDTLLHAMQQLERQQIAINPWPEFTSDTRADFFIAHNTQAILLKYQVEERYLIANESTNGNIHNDSCVEFFIAFNDDSSYYNLEFNCLGATKIGYGSERGGRELLPAAAIGKMSFASRIHSGLFRQEEGFSWEIVLVIPNDIFIHHDIRSFDLLKARGNFYKCGDGLPQPHFLTWNRITGGAPDFHRTDCFGALEFGPRTA</sequence>
<gene>
    <name evidence="2" type="ORF">C7T94_08455</name>
</gene>
<dbReference type="EMBL" id="PYLS01000005">
    <property type="protein sequence ID" value="PST82682.1"/>
    <property type="molecule type" value="Genomic_DNA"/>
</dbReference>
<protein>
    <recommendedName>
        <fullName evidence="1">Carbohydrate-binding domain-containing protein</fullName>
    </recommendedName>
</protein>